<dbReference type="SUPFAM" id="SSF160443">
    <property type="entry name" value="SMR domain-like"/>
    <property type="match status" value="1"/>
</dbReference>
<keyword evidence="3" id="KW-1185">Reference proteome</keyword>
<dbReference type="RefSeq" id="WP_108672899.1">
    <property type="nucleotide sequence ID" value="NZ_CP025989.1"/>
</dbReference>
<dbReference type="Gene3D" id="3.30.1370.110">
    <property type="match status" value="1"/>
</dbReference>
<sequence>MKIHDECERVWREFCAGIISVKKEKKRDEISKVQCSNGRKSQEVFRENIIFDKVLDLHGMKRDEAYEAFLSLVKSMYLSGERFLLLITGGKGKSINDAESCKRGILRELFYYWITFHEIKQYVKQYTVATQKDGGNGAFYIFIKKRIEEDI</sequence>
<evidence type="ECO:0000313" key="2">
    <source>
        <dbReference type="EMBL" id="AWD32850.1"/>
    </source>
</evidence>
<dbReference type="Proteomes" id="UP000244519">
    <property type="component" value="Chromosome"/>
</dbReference>
<gene>
    <name evidence="2" type="ORF">Fsol_00036</name>
</gene>
<evidence type="ECO:0000259" key="1">
    <source>
        <dbReference type="Pfam" id="PF01713"/>
    </source>
</evidence>
<dbReference type="EMBL" id="CP025989">
    <property type="protein sequence ID" value="AWD32850.1"/>
    <property type="molecule type" value="Genomic_DNA"/>
</dbReference>
<proteinExistence type="predicted"/>
<reference evidence="2 3" key="1">
    <citation type="journal article" date="2018" name="Genome Biol. Evol.">
        <title>The Genome Sequence of "Candidatus Fokinia solitaria": Insights on Reductive Evolution in Rickettsiales.</title>
        <authorList>
            <person name="Floriano A.M."/>
            <person name="Castelli M."/>
            <person name="Krenek S."/>
            <person name="Berendonk T.U."/>
            <person name="Bazzocchi C."/>
            <person name="Petroni G."/>
            <person name="Sassera D."/>
        </authorList>
    </citation>
    <scope>NUCLEOTIDE SEQUENCE [LARGE SCALE GENOMIC DNA]</scope>
    <source>
        <strain evidence="2">Rio ETE_ALG 3VII</strain>
    </source>
</reference>
<dbReference type="OrthoDB" id="7165597at2"/>
<name>A0A2U8BRF3_9RICK</name>
<feature type="domain" description="Smr" evidence="1">
    <location>
        <begin position="55"/>
        <end position="144"/>
    </location>
</feature>
<dbReference type="Pfam" id="PF01713">
    <property type="entry name" value="Smr"/>
    <property type="match status" value="1"/>
</dbReference>
<evidence type="ECO:0000313" key="3">
    <source>
        <dbReference type="Proteomes" id="UP000244519"/>
    </source>
</evidence>
<dbReference type="PANTHER" id="PTHR35562:SF2">
    <property type="entry name" value="DNA ENDONUCLEASE SMRA-RELATED"/>
    <property type="match status" value="1"/>
</dbReference>
<protein>
    <submittedName>
        <fullName evidence="2">Smr domain protein</fullName>
    </submittedName>
</protein>
<dbReference type="KEGG" id="fso:Fsol_00036"/>
<accession>A0A2U8BRF3</accession>
<dbReference type="InterPro" id="IPR002625">
    <property type="entry name" value="Smr_dom"/>
</dbReference>
<dbReference type="AlphaFoldDB" id="A0A2U8BRF3"/>
<organism evidence="2 3">
    <name type="scientific">Candidatus Fokinia solitaria</name>
    <dbReference type="NCBI Taxonomy" id="1802984"/>
    <lineage>
        <taxon>Bacteria</taxon>
        <taxon>Pseudomonadati</taxon>
        <taxon>Pseudomonadota</taxon>
        <taxon>Alphaproteobacteria</taxon>
        <taxon>Rickettsiales</taxon>
        <taxon>Candidatus Midichloriaceae</taxon>
        <taxon>Candidatus Fokinia</taxon>
    </lineage>
</organism>
<dbReference type="PANTHER" id="PTHR35562">
    <property type="entry name" value="DNA ENDONUCLEASE SMRA-RELATED"/>
    <property type="match status" value="1"/>
</dbReference>
<dbReference type="InterPro" id="IPR036063">
    <property type="entry name" value="Smr_dom_sf"/>
</dbReference>